<protein>
    <recommendedName>
        <fullName evidence="15">Coproporphyrinogen-III oxidase</fullName>
        <ecNumber evidence="15">1.3.98.3</ecNumber>
    </recommendedName>
</protein>
<evidence type="ECO:0000256" key="3">
    <source>
        <dbReference type="ARBA" id="ARBA00005493"/>
    </source>
</evidence>
<comment type="cofactor">
    <cofactor evidence="15">
        <name>[4Fe-4S] cluster</name>
        <dbReference type="ChEBI" id="CHEBI:49883"/>
    </cofactor>
    <text evidence="15">Binds 1 [4Fe-4S] cluster. The cluster is coordinated with 3 cysteines and an exchangeable S-adenosyl-L-methionine.</text>
</comment>
<dbReference type="SMART" id="SM00729">
    <property type="entry name" value="Elp3"/>
    <property type="match status" value="1"/>
</dbReference>
<name>A0ABT3W982_9PROT</name>
<dbReference type="Pfam" id="PF06969">
    <property type="entry name" value="HemN_C"/>
    <property type="match status" value="1"/>
</dbReference>
<dbReference type="InterPro" id="IPR004558">
    <property type="entry name" value="Coprogen_oxidase_HemN"/>
</dbReference>
<proteinExistence type="inferred from homology"/>
<dbReference type="InterPro" id="IPR010723">
    <property type="entry name" value="HemN_C"/>
</dbReference>
<dbReference type="PROSITE" id="PS51918">
    <property type="entry name" value="RADICAL_SAM"/>
    <property type="match status" value="1"/>
</dbReference>
<dbReference type="PANTHER" id="PTHR13932:SF6">
    <property type="entry name" value="OXYGEN-INDEPENDENT COPROPORPHYRINOGEN III OXIDASE"/>
    <property type="match status" value="1"/>
</dbReference>
<evidence type="ECO:0000256" key="10">
    <source>
        <dbReference type="ARBA" id="ARBA00023004"/>
    </source>
</evidence>
<evidence type="ECO:0000313" key="17">
    <source>
        <dbReference type="EMBL" id="MCX5615639.1"/>
    </source>
</evidence>
<comment type="pathway">
    <text evidence="2 15">Porphyrin-containing compound metabolism; protoporphyrin-IX biosynthesis; protoporphyrinogen-IX from coproporphyrinogen-III (AdoMet route): step 1/1.</text>
</comment>
<dbReference type="InterPro" id="IPR006638">
    <property type="entry name" value="Elp3/MiaA/NifB-like_rSAM"/>
</dbReference>
<evidence type="ECO:0000256" key="15">
    <source>
        <dbReference type="PIRNR" id="PIRNR000167"/>
    </source>
</evidence>
<dbReference type="SFLD" id="SFLDG01082">
    <property type="entry name" value="B12-binding_domain_containing"/>
    <property type="match status" value="1"/>
</dbReference>
<dbReference type="EC" id="1.3.98.3" evidence="15"/>
<gene>
    <name evidence="17" type="primary">hemN</name>
    <name evidence="17" type="ORF">NQF87_01405</name>
</gene>
<dbReference type="InterPro" id="IPR034505">
    <property type="entry name" value="Coproporphyrinogen-III_oxidase"/>
</dbReference>
<comment type="caution">
    <text evidence="17">The sequence shown here is derived from an EMBL/GenBank/DDBJ whole genome shotgun (WGS) entry which is preliminary data.</text>
</comment>
<evidence type="ECO:0000259" key="16">
    <source>
        <dbReference type="PROSITE" id="PS51918"/>
    </source>
</evidence>
<feature type="domain" description="Radical SAM core" evidence="16">
    <location>
        <begin position="67"/>
        <end position="304"/>
    </location>
</feature>
<evidence type="ECO:0000256" key="8">
    <source>
        <dbReference type="ARBA" id="ARBA00022723"/>
    </source>
</evidence>
<reference evidence="17" key="1">
    <citation type="submission" date="2022-07" db="EMBL/GenBank/DDBJ databases">
        <title>Bombella genomes.</title>
        <authorList>
            <person name="Harer L."/>
            <person name="Styblova S."/>
            <person name="Ehrmann M."/>
        </authorList>
    </citation>
    <scope>NUCLEOTIDE SEQUENCE</scope>
    <source>
        <strain evidence="17">TMW 2.2559</strain>
    </source>
</reference>
<keyword evidence="10 15" id="KW-0408">Iron</keyword>
<dbReference type="GO" id="GO:0051989">
    <property type="term" value="F:coproporphyrinogen dehydrogenase activity"/>
    <property type="evidence" value="ECO:0007669"/>
    <property type="project" value="UniProtKB-EC"/>
</dbReference>
<dbReference type="SFLD" id="SFLDG01065">
    <property type="entry name" value="anaerobic_coproporphyrinogen-I"/>
    <property type="match status" value="1"/>
</dbReference>
<dbReference type="Gene3D" id="3.80.30.20">
    <property type="entry name" value="tm_1862 like domain"/>
    <property type="match status" value="1"/>
</dbReference>
<keyword evidence="6 15" id="KW-0963">Cytoplasm</keyword>
<dbReference type="EMBL" id="JANIDV010000001">
    <property type="protein sequence ID" value="MCX5615639.1"/>
    <property type="molecule type" value="Genomic_DNA"/>
</dbReference>
<evidence type="ECO:0000256" key="7">
    <source>
        <dbReference type="ARBA" id="ARBA00022691"/>
    </source>
</evidence>
<comment type="similarity">
    <text evidence="3 15">Belongs to the anaerobic coproporphyrinogen-III oxidase family.</text>
</comment>
<evidence type="ECO:0000256" key="2">
    <source>
        <dbReference type="ARBA" id="ARBA00004785"/>
    </source>
</evidence>
<dbReference type="CDD" id="cd01335">
    <property type="entry name" value="Radical_SAM"/>
    <property type="match status" value="1"/>
</dbReference>
<dbReference type="SUPFAM" id="SSF102114">
    <property type="entry name" value="Radical SAM enzymes"/>
    <property type="match status" value="1"/>
</dbReference>
<comment type="function">
    <text evidence="13">Involved in the heme biosynthesis. Catalyzes the anaerobic oxidative decarboxylation of propionate groups of rings A and B of coproporphyrinogen III to yield the vinyl groups in protoporphyrinogen IX.</text>
</comment>
<dbReference type="Gene3D" id="1.10.10.920">
    <property type="match status" value="1"/>
</dbReference>
<organism evidence="17 18">
    <name type="scientific">Bombella dulcis</name>
    <dbReference type="NCBI Taxonomy" id="2967339"/>
    <lineage>
        <taxon>Bacteria</taxon>
        <taxon>Pseudomonadati</taxon>
        <taxon>Pseudomonadota</taxon>
        <taxon>Alphaproteobacteria</taxon>
        <taxon>Acetobacterales</taxon>
        <taxon>Acetobacteraceae</taxon>
        <taxon>Bombella</taxon>
    </lineage>
</organism>
<dbReference type="Proteomes" id="UP001165633">
    <property type="component" value="Unassembled WGS sequence"/>
</dbReference>
<keyword evidence="7 15" id="KW-0949">S-adenosyl-L-methionine</keyword>
<dbReference type="PIRSF" id="PIRSF000167">
    <property type="entry name" value="HemN"/>
    <property type="match status" value="1"/>
</dbReference>
<keyword evidence="18" id="KW-1185">Reference proteome</keyword>
<dbReference type="SFLD" id="SFLDS00029">
    <property type="entry name" value="Radical_SAM"/>
    <property type="match status" value="1"/>
</dbReference>
<evidence type="ECO:0000256" key="13">
    <source>
        <dbReference type="ARBA" id="ARBA00024295"/>
    </source>
</evidence>
<keyword evidence="5 15" id="KW-0004">4Fe-4S</keyword>
<comment type="catalytic activity">
    <reaction evidence="14 15">
        <text>coproporphyrinogen III + 2 S-adenosyl-L-methionine = protoporphyrinogen IX + 2 5'-deoxyadenosine + 2 L-methionine + 2 CO2</text>
        <dbReference type="Rhea" id="RHEA:15425"/>
        <dbReference type="ChEBI" id="CHEBI:16526"/>
        <dbReference type="ChEBI" id="CHEBI:17319"/>
        <dbReference type="ChEBI" id="CHEBI:57307"/>
        <dbReference type="ChEBI" id="CHEBI:57309"/>
        <dbReference type="ChEBI" id="CHEBI:57844"/>
        <dbReference type="ChEBI" id="CHEBI:59789"/>
        <dbReference type="EC" id="1.3.98.3"/>
    </reaction>
</comment>
<sequence>MTGRIAVAWAIPDRSELECGETVAAKISPDLIARYGGNLPRYTSYPTAVSFSEAIGPRDVAGWLGALPPGQSVSLYFHVPFCDELCRFCACNTAVMRQEEGREVYGDLLLDEMRRVVALVGRGRVVRHLHFGGGTPTTLPESALRKVMAAVREEFRLADDAELAMEMDPRHVPEGMLTLLAELGFNRISFGVQDLDHTVQEACGRIQSYEQTLSCVQQAHAAGVHGVNIDLIYGLPYQTVESVQDTARRVAGMRPDRLAVFGYAHVPWKQKRQQLIPQDSLPSSEERLQQADMIDRVLVEEGYKPIGLDHYAHPEDAMARAYEAGTLHRNFQGYTIDASPVLLGMGASAISMTPDGFYQNIPSTAAYIRALKDSDGLPVARGVFRTEEDRWRGKVIETIMCLSGVDLTPHIPEGQSLDEAFAGELEALRPFEEDGLIRWDGNRVSLTEKGKPFLRHLAAVFDTRRKELAAGTDGRPTPRFSSSL</sequence>
<evidence type="ECO:0000256" key="4">
    <source>
        <dbReference type="ARBA" id="ARBA00011245"/>
    </source>
</evidence>
<evidence type="ECO:0000256" key="5">
    <source>
        <dbReference type="ARBA" id="ARBA00022485"/>
    </source>
</evidence>
<evidence type="ECO:0000256" key="6">
    <source>
        <dbReference type="ARBA" id="ARBA00022490"/>
    </source>
</evidence>
<keyword evidence="12 15" id="KW-0627">Porphyrin biosynthesis</keyword>
<evidence type="ECO:0000313" key="18">
    <source>
        <dbReference type="Proteomes" id="UP001165633"/>
    </source>
</evidence>
<dbReference type="Pfam" id="PF04055">
    <property type="entry name" value="Radical_SAM"/>
    <property type="match status" value="1"/>
</dbReference>
<comment type="subunit">
    <text evidence="4">Monomer.</text>
</comment>
<dbReference type="InterPro" id="IPR023404">
    <property type="entry name" value="rSAM_horseshoe"/>
</dbReference>
<dbReference type="InterPro" id="IPR007197">
    <property type="entry name" value="rSAM"/>
</dbReference>
<accession>A0ABT3W982</accession>
<keyword evidence="11 15" id="KW-0411">Iron-sulfur</keyword>
<comment type="subcellular location">
    <subcellularLocation>
        <location evidence="1 15">Cytoplasm</location>
    </subcellularLocation>
</comment>
<dbReference type="NCBIfam" id="TIGR00538">
    <property type="entry name" value="hemN"/>
    <property type="match status" value="1"/>
</dbReference>
<evidence type="ECO:0000256" key="1">
    <source>
        <dbReference type="ARBA" id="ARBA00004496"/>
    </source>
</evidence>
<keyword evidence="8 15" id="KW-0479">Metal-binding</keyword>
<dbReference type="PANTHER" id="PTHR13932">
    <property type="entry name" value="COPROPORPHYRINIGEN III OXIDASE"/>
    <property type="match status" value="1"/>
</dbReference>
<evidence type="ECO:0000256" key="12">
    <source>
        <dbReference type="ARBA" id="ARBA00023244"/>
    </source>
</evidence>
<keyword evidence="9 15" id="KW-0560">Oxidoreductase</keyword>
<dbReference type="InterPro" id="IPR058240">
    <property type="entry name" value="rSAM_sf"/>
</dbReference>
<evidence type="ECO:0000256" key="14">
    <source>
        <dbReference type="ARBA" id="ARBA00048321"/>
    </source>
</evidence>
<evidence type="ECO:0000256" key="11">
    <source>
        <dbReference type="ARBA" id="ARBA00023014"/>
    </source>
</evidence>
<evidence type="ECO:0000256" key="9">
    <source>
        <dbReference type="ARBA" id="ARBA00023002"/>
    </source>
</evidence>